<dbReference type="AlphaFoldDB" id="A0AB33BLU8"/>
<accession>A0AB33BLU8</accession>
<dbReference type="PROSITE" id="PS51257">
    <property type="entry name" value="PROKAR_LIPOPROTEIN"/>
    <property type="match status" value="1"/>
</dbReference>
<keyword evidence="1" id="KW-0812">Transmembrane</keyword>
<dbReference type="RefSeq" id="WP_063099607.1">
    <property type="nucleotide sequence ID" value="NZ_CP015145.1"/>
</dbReference>
<evidence type="ECO:0000313" key="2">
    <source>
        <dbReference type="EMBL" id="AMX20776.1"/>
    </source>
</evidence>
<keyword evidence="1" id="KW-1133">Transmembrane helix</keyword>
<dbReference type="EMBL" id="CP015145">
    <property type="protein sequence ID" value="AMX20776.1"/>
    <property type="molecule type" value="Genomic_DNA"/>
</dbReference>
<protein>
    <recommendedName>
        <fullName evidence="4">Lipoprotein</fullName>
    </recommendedName>
</protein>
<gene>
    <name evidence="2" type="ORF">IEC338SC_3680</name>
</gene>
<evidence type="ECO:0000313" key="3">
    <source>
        <dbReference type="Proteomes" id="UP000076152"/>
    </source>
</evidence>
<keyword evidence="1" id="KW-0472">Membrane</keyword>
<organism evidence="2 3">
    <name type="scientific">Acinetobacter pittii</name>
    <name type="common">Acinetobacter genomosp. 3</name>
    <dbReference type="NCBI Taxonomy" id="48296"/>
    <lineage>
        <taxon>Bacteria</taxon>
        <taxon>Pseudomonadati</taxon>
        <taxon>Pseudomonadota</taxon>
        <taxon>Gammaproteobacteria</taxon>
        <taxon>Moraxellales</taxon>
        <taxon>Moraxellaceae</taxon>
        <taxon>Acinetobacter</taxon>
        <taxon>Acinetobacter calcoaceticus/baumannii complex</taxon>
    </lineage>
</organism>
<proteinExistence type="predicted"/>
<evidence type="ECO:0008006" key="4">
    <source>
        <dbReference type="Google" id="ProtNLM"/>
    </source>
</evidence>
<reference evidence="2 3" key="1">
    <citation type="submission" date="2016-04" db="EMBL/GenBank/DDBJ databases">
        <title>Complete genome sequencing of OXA-72 bearing Acinetobacter pittii strain IEC338SC.</title>
        <authorList>
            <person name="Brasiliense D.M."/>
            <person name="Lima K.V."/>
            <person name="Souza C.O."/>
            <person name="Dutra L.G."/>
            <person name="Mamizuka E.M."/>
            <person name="Perez-Chaparro P.J."/>
            <person name="McCulloch J.A."/>
        </authorList>
    </citation>
    <scope>NUCLEOTIDE SEQUENCE [LARGE SCALE GENOMIC DNA]</scope>
    <source>
        <strain evidence="2 3">IEC338SC</strain>
    </source>
</reference>
<dbReference type="Proteomes" id="UP000076152">
    <property type="component" value="Chromosome"/>
</dbReference>
<sequence length="206" mass="22428">MKTLGNVIVVAITSITLSGCIANMNSVRHKFKIRDGKSQLIDVKQRGIFISSKEERIEETIADKKITRTIKSPIVCAEPSPDAMSAYAAEMAAKGGSEGKAYGELSAAMQESASFIGMRTASIQALRDYGYRICEAYMSGAINEIQYESLLRRYQKNLVVLFTIEQLSGVNRVPTIALISQGAVGDGGVVQTLETTKKILLMKLIN</sequence>
<feature type="transmembrane region" description="Helical" evidence="1">
    <location>
        <begin position="6"/>
        <end position="24"/>
    </location>
</feature>
<evidence type="ECO:0000256" key="1">
    <source>
        <dbReference type="SAM" id="Phobius"/>
    </source>
</evidence>
<name>A0AB33BLU8_ACIPI</name>